<evidence type="ECO:0000259" key="4">
    <source>
        <dbReference type="PROSITE" id="PS01124"/>
    </source>
</evidence>
<keyword evidence="2" id="KW-0238">DNA-binding</keyword>
<dbReference type="AlphaFoldDB" id="A0AAE3ILR8"/>
<evidence type="ECO:0000256" key="2">
    <source>
        <dbReference type="ARBA" id="ARBA00023125"/>
    </source>
</evidence>
<dbReference type="RefSeq" id="WP_263036748.1">
    <property type="nucleotide sequence ID" value="NZ_JAOTPL010000002.1"/>
</dbReference>
<name>A0AAE3ILR8_9BACT</name>
<dbReference type="SMART" id="SM00342">
    <property type="entry name" value="HTH_ARAC"/>
    <property type="match status" value="1"/>
</dbReference>
<dbReference type="Gene3D" id="1.10.10.60">
    <property type="entry name" value="Homeodomain-like"/>
    <property type="match status" value="1"/>
</dbReference>
<dbReference type="GO" id="GO:0043565">
    <property type="term" value="F:sequence-specific DNA binding"/>
    <property type="evidence" value="ECO:0007669"/>
    <property type="project" value="InterPro"/>
</dbReference>
<reference evidence="5" key="1">
    <citation type="submission" date="2022-10" db="EMBL/GenBank/DDBJ databases">
        <authorList>
            <person name="Kim H.S."/>
            <person name="Kim J.-S."/>
            <person name="Suh M.K."/>
            <person name="Eom M.K."/>
            <person name="Lee J.-S."/>
        </authorList>
    </citation>
    <scope>NUCLEOTIDE SEQUENCE</scope>
    <source>
        <strain evidence="5">LIP-5</strain>
    </source>
</reference>
<dbReference type="PANTHER" id="PTHR46796">
    <property type="entry name" value="HTH-TYPE TRANSCRIPTIONAL ACTIVATOR RHAS-RELATED"/>
    <property type="match status" value="1"/>
</dbReference>
<protein>
    <submittedName>
        <fullName evidence="5">Helix-turn-helix domain-containing protein</fullName>
    </submittedName>
</protein>
<dbReference type="InterPro" id="IPR046532">
    <property type="entry name" value="DUF6597"/>
</dbReference>
<dbReference type="InterPro" id="IPR050204">
    <property type="entry name" value="AraC_XylS_family_regulators"/>
</dbReference>
<dbReference type="PANTHER" id="PTHR46796:SF13">
    <property type="entry name" value="HTH-TYPE TRANSCRIPTIONAL ACTIVATOR RHAS"/>
    <property type="match status" value="1"/>
</dbReference>
<dbReference type="Proteomes" id="UP001209317">
    <property type="component" value="Unassembled WGS sequence"/>
</dbReference>
<evidence type="ECO:0000313" key="5">
    <source>
        <dbReference type="EMBL" id="MCU7693260.1"/>
    </source>
</evidence>
<accession>A0AAE3ILR8</accession>
<evidence type="ECO:0000256" key="3">
    <source>
        <dbReference type="ARBA" id="ARBA00023163"/>
    </source>
</evidence>
<comment type="caution">
    <text evidence="5">The sequence shown here is derived from an EMBL/GenBank/DDBJ whole genome shotgun (WGS) entry which is preliminary data.</text>
</comment>
<evidence type="ECO:0000313" key="6">
    <source>
        <dbReference type="Proteomes" id="UP001209317"/>
    </source>
</evidence>
<dbReference type="Pfam" id="PF12833">
    <property type="entry name" value="HTH_18"/>
    <property type="match status" value="1"/>
</dbReference>
<keyword evidence="3" id="KW-0804">Transcription</keyword>
<dbReference type="GO" id="GO:0003700">
    <property type="term" value="F:DNA-binding transcription factor activity"/>
    <property type="evidence" value="ECO:0007669"/>
    <property type="project" value="InterPro"/>
</dbReference>
<sequence>MKYAIIHPDLRLQAYVQYFWTLEAEPDNCQRDIRTFVDDSSGILMEFSSGKNDGTLQRTMVYGQTTTPTLNQNQKPFSVVGVLFHPCAINELFHLHAYELTNRRIGLDDFLKVGISEAIASKKTRSDKLNFLSHYLFSRLSTSESADHLIRHCVAYIRQQGGMLTVKDLQVKFRISEKGLERKFKEVIGVSPRHYLKVSRFRQAVKLLSGKAAGTMTDITYELGYFDQSHFIKQTKELSGLNPGALKKELTASVANLIV</sequence>
<keyword evidence="6" id="KW-1185">Reference proteome</keyword>
<dbReference type="EMBL" id="JAOTPL010000002">
    <property type="protein sequence ID" value="MCU7693260.1"/>
    <property type="molecule type" value="Genomic_DNA"/>
</dbReference>
<evidence type="ECO:0000256" key="1">
    <source>
        <dbReference type="ARBA" id="ARBA00023015"/>
    </source>
</evidence>
<keyword evidence="1" id="KW-0805">Transcription regulation</keyword>
<gene>
    <name evidence="5" type="ORF">OD355_01875</name>
</gene>
<dbReference type="InterPro" id="IPR018060">
    <property type="entry name" value="HTH_AraC"/>
</dbReference>
<dbReference type="PROSITE" id="PS01124">
    <property type="entry name" value="HTH_ARAC_FAMILY_2"/>
    <property type="match status" value="1"/>
</dbReference>
<feature type="domain" description="HTH araC/xylS-type" evidence="4">
    <location>
        <begin position="147"/>
        <end position="249"/>
    </location>
</feature>
<proteinExistence type="predicted"/>
<organism evidence="5 6">
    <name type="scientific">Haoranjiania flava</name>
    <dbReference type="NCBI Taxonomy" id="1856322"/>
    <lineage>
        <taxon>Bacteria</taxon>
        <taxon>Pseudomonadati</taxon>
        <taxon>Bacteroidota</taxon>
        <taxon>Chitinophagia</taxon>
        <taxon>Chitinophagales</taxon>
        <taxon>Chitinophagaceae</taxon>
        <taxon>Haoranjiania</taxon>
    </lineage>
</organism>
<dbReference type="Pfam" id="PF20240">
    <property type="entry name" value="DUF6597"/>
    <property type="match status" value="1"/>
</dbReference>